<dbReference type="STRING" id="1121013.GCA_000426365_01033"/>
<dbReference type="Gene3D" id="1.10.3730.20">
    <property type="match status" value="1"/>
</dbReference>
<evidence type="ECO:0000313" key="8">
    <source>
        <dbReference type="EMBL" id="KFN51382.1"/>
    </source>
</evidence>
<dbReference type="InterPro" id="IPR000620">
    <property type="entry name" value="EamA_dom"/>
</dbReference>
<feature type="transmembrane region" description="Helical" evidence="6">
    <location>
        <begin position="144"/>
        <end position="162"/>
    </location>
</feature>
<evidence type="ECO:0000313" key="9">
    <source>
        <dbReference type="Proteomes" id="UP000029391"/>
    </source>
</evidence>
<feature type="transmembrane region" description="Helical" evidence="6">
    <location>
        <begin position="87"/>
        <end position="108"/>
    </location>
</feature>
<feature type="domain" description="EamA" evidence="7">
    <location>
        <begin position="146"/>
        <end position="279"/>
    </location>
</feature>
<dbReference type="PANTHER" id="PTHR32322:SF2">
    <property type="entry name" value="EAMA DOMAIN-CONTAINING PROTEIN"/>
    <property type="match status" value="1"/>
</dbReference>
<keyword evidence="9" id="KW-1185">Reference proteome</keyword>
<feature type="transmembrane region" description="Helical" evidence="6">
    <location>
        <begin position="63"/>
        <end position="81"/>
    </location>
</feature>
<name>A0A091BIP0_9GAMM</name>
<dbReference type="InterPro" id="IPR050638">
    <property type="entry name" value="AA-Vitamin_Transporters"/>
</dbReference>
<dbReference type="PANTHER" id="PTHR32322">
    <property type="entry name" value="INNER MEMBRANE TRANSPORTER"/>
    <property type="match status" value="1"/>
</dbReference>
<comment type="subcellular location">
    <subcellularLocation>
        <location evidence="1">Membrane</location>
        <topology evidence="1">Multi-pass membrane protein</topology>
    </subcellularLocation>
</comment>
<sequence length="296" mass="31697">MPLRDLLLALLICLAWAGNFLMSALALRELPPLLFTALRLAVLVLLLAPLLRRPPPGQWPRLLAIATCTGVLHFGLSFWALKLAGNLSSPAIVMQSYIPMSVLLAWLLLGERFAWRTGTAVALSFAGVLVLGFDPLVLARPASLGLMLVSAFFLALGTVLMRGIGGLSPWSMQAWIALVGLPPLLALSAWLEPGGFALIPALTATAWAGIAWAALVASLLGHGLYYVLVRRHPVATVMPWLLLTPVFAVALGIVFWGDRPGPRLWLGGAMVLGGILVIALRSRTRARPPVVEPQEL</sequence>
<comment type="caution">
    <text evidence="8">The sequence shown here is derived from an EMBL/GenBank/DDBJ whole genome shotgun (WGS) entry which is preliminary data.</text>
</comment>
<evidence type="ECO:0000256" key="6">
    <source>
        <dbReference type="SAM" id="Phobius"/>
    </source>
</evidence>
<gene>
    <name evidence="8" type="ORF">P873_03695</name>
</gene>
<dbReference type="RefSeq" id="WP_051239525.1">
    <property type="nucleotide sequence ID" value="NZ_AUFF01000002.1"/>
</dbReference>
<accession>A0A091BIP0</accession>
<feature type="transmembrane region" description="Helical" evidence="6">
    <location>
        <begin position="174"/>
        <end position="191"/>
    </location>
</feature>
<comment type="similarity">
    <text evidence="2">Belongs to the EamA transporter family.</text>
</comment>
<dbReference type="EMBL" id="AWXU01000007">
    <property type="protein sequence ID" value="KFN51382.1"/>
    <property type="molecule type" value="Genomic_DNA"/>
</dbReference>
<feature type="transmembrane region" description="Helical" evidence="6">
    <location>
        <begin position="197"/>
        <end position="228"/>
    </location>
</feature>
<dbReference type="InterPro" id="IPR037185">
    <property type="entry name" value="EmrE-like"/>
</dbReference>
<keyword evidence="4 6" id="KW-1133">Transmembrane helix</keyword>
<dbReference type="Pfam" id="PF00892">
    <property type="entry name" value="EamA"/>
    <property type="match status" value="2"/>
</dbReference>
<feature type="domain" description="EamA" evidence="7">
    <location>
        <begin position="6"/>
        <end position="131"/>
    </location>
</feature>
<dbReference type="AlphaFoldDB" id="A0A091BIP0"/>
<feature type="transmembrane region" description="Helical" evidence="6">
    <location>
        <begin position="120"/>
        <end position="138"/>
    </location>
</feature>
<dbReference type="Proteomes" id="UP000029391">
    <property type="component" value="Unassembled WGS sequence"/>
</dbReference>
<protein>
    <recommendedName>
        <fullName evidence="7">EamA domain-containing protein</fullName>
    </recommendedName>
</protein>
<evidence type="ECO:0000256" key="5">
    <source>
        <dbReference type="ARBA" id="ARBA00023136"/>
    </source>
</evidence>
<reference evidence="8 9" key="1">
    <citation type="submission" date="2013-09" db="EMBL/GenBank/DDBJ databases">
        <title>Genome sequencing of Arenimonas composti.</title>
        <authorList>
            <person name="Chen F."/>
            <person name="Wang G."/>
        </authorList>
    </citation>
    <scope>NUCLEOTIDE SEQUENCE [LARGE SCALE GENOMIC DNA]</scope>
    <source>
        <strain evidence="8 9">TR7-09</strain>
    </source>
</reference>
<dbReference type="GO" id="GO:0016020">
    <property type="term" value="C:membrane"/>
    <property type="evidence" value="ECO:0007669"/>
    <property type="project" value="UniProtKB-SubCell"/>
</dbReference>
<organism evidence="8 9">
    <name type="scientific">Arenimonas composti TR7-09 = DSM 18010</name>
    <dbReference type="NCBI Taxonomy" id="1121013"/>
    <lineage>
        <taxon>Bacteria</taxon>
        <taxon>Pseudomonadati</taxon>
        <taxon>Pseudomonadota</taxon>
        <taxon>Gammaproteobacteria</taxon>
        <taxon>Lysobacterales</taxon>
        <taxon>Lysobacteraceae</taxon>
        <taxon>Arenimonas</taxon>
    </lineage>
</organism>
<evidence type="ECO:0000256" key="2">
    <source>
        <dbReference type="ARBA" id="ARBA00007362"/>
    </source>
</evidence>
<keyword evidence="5 6" id="KW-0472">Membrane</keyword>
<feature type="transmembrane region" description="Helical" evidence="6">
    <location>
        <begin position="263"/>
        <end position="280"/>
    </location>
</feature>
<keyword evidence="3 6" id="KW-0812">Transmembrane</keyword>
<dbReference type="OrthoDB" id="7158585at2"/>
<evidence type="ECO:0000259" key="7">
    <source>
        <dbReference type="Pfam" id="PF00892"/>
    </source>
</evidence>
<evidence type="ECO:0000256" key="1">
    <source>
        <dbReference type="ARBA" id="ARBA00004141"/>
    </source>
</evidence>
<proteinExistence type="inferred from homology"/>
<feature type="transmembrane region" description="Helical" evidence="6">
    <location>
        <begin position="240"/>
        <end position="257"/>
    </location>
</feature>
<evidence type="ECO:0000256" key="3">
    <source>
        <dbReference type="ARBA" id="ARBA00022692"/>
    </source>
</evidence>
<dbReference type="eggNOG" id="COG0697">
    <property type="taxonomic scope" value="Bacteria"/>
</dbReference>
<dbReference type="SUPFAM" id="SSF103481">
    <property type="entry name" value="Multidrug resistance efflux transporter EmrE"/>
    <property type="match status" value="2"/>
</dbReference>
<feature type="transmembrane region" description="Helical" evidence="6">
    <location>
        <begin position="33"/>
        <end position="51"/>
    </location>
</feature>
<evidence type="ECO:0000256" key="4">
    <source>
        <dbReference type="ARBA" id="ARBA00022989"/>
    </source>
</evidence>